<evidence type="ECO:0000313" key="3">
    <source>
        <dbReference type="Proteomes" id="UP000823614"/>
    </source>
</evidence>
<dbReference type="SUPFAM" id="SSF53335">
    <property type="entry name" value="S-adenosyl-L-methionine-dependent methyltransferases"/>
    <property type="match status" value="1"/>
</dbReference>
<gene>
    <name evidence="2" type="ORF">IAA89_04215</name>
</gene>
<dbReference type="GO" id="GO:0008170">
    <property type="term" value="F:N-methyltransferase activity"/>
    <property type="evidence" value="ECO:0007669"/>
    <property type="project" value="UniProtKB-ARBA"/>
</dbReference>
<dbReference type="PANTHER" id="PTHR47739:SF1">
    <property type="entry name" value="TRNA1(VAL) (ADENINE(37)-N6)-METHYLTRANSFERASE"/>
    <property type="match status" value="1"/>
</dbReference>
<dbReference type="Pfam" id="PF05175">
    <property type="entry name" value="MTS"/>
    <property type="match status" value="1"/>
</dbReference>
<dbReference type="PANTHER" id="PTHR47739">
    <property type="entry name" value="TRNA1(VAL) (ADENINE(37)-N6)-METHYLTRANSFERASE"/>
    <property type="match status" value="1"/>
</dbReference>
<dbReference type="GO" id="GO:0032259">
    <property type="term" value="P:methylation"/>
    <property type="evidence" value="ECO:0007669"/>
    <property type="project" value="InterPro"/>
</dbReference>
<sequence>MDVKLNPDERIDQLYSSNIQIIQNKKTFSFSIDAVLLADFAKPDRRRRGITVDLCAGNGAVGLFFSKKTKGLIHEIEIQPYLADLAQRSIKLNHLEQQIDVLNIDLINSLEKIKPDTVSTVLCNPPYFKNLSSSIKNDNQYYAIARHEIKTDLEKVIYITSKLLKMTGHAYFVFRTDRFLEMMQLLIKYQLAPKTVQFIYPKPGKNADMFLIDAIKNGKQTGFKILSSITLADDEGNYVGYVKKILYGEQ</sequence>
<dbReference type="Proteomes" id="UP000823614">
    <property type="component" value="Unassembled WGS sequence"/>
</dbReference>
<accession>A0A9D9H9F6</accession>
<dbReference type="AlphaFoldDB" id="A0A9D9H9F6"/>
<dbReference type="InterPro" id="IPR029063">
    <property type="entry name" value="SAM-dependent_MTases_sf"/>
</dbReference>
<dbReference type="GO" id="GO:0008757">
    <property type="term" value="F:S-adenosylmethionine-dependent methyltransferase activity"/>
    <property type="evidence" value="ECO:0007669"/>
    <property type="project" value="UniProtKB-ARBA"/>
</dbReference>
<dbReference type="EMBL" id="JADIMP010000066">
    <property type="protein sequence ID" value="MBO8441618.1"/>
    <property type="molecule type" value="Genomic_DNA"/>
</dbReference>
<dbReference type="InterPro" id="IPR050210">
    <property type="entry name" value="tRNA_Adenine-N(6)_MTase"/>
</dbReference>
<organism evidence="2 3">
    <name type="scientific">Candidatus Gallilactobacillus intestinavium</name>
    <dbReference type="NCBI Taxonomy" id="2840838"/>
    <lineage>
        <taxon>Bacteria</taxon>
        <taxon>Bacillati</taxon>
        <taxon>Bacillota</taxon>
        <taxon>Bacilli</taxon>
        <taxon>Lactobacillales</taxon>
        <taxon>Lactobacillaceae</taxon>
        <taxon>Lactobacillaceae incertae sedis</taxon>
        <taxon>Candidatus Gallilactobacillus</taxon>
    </lineage>
</organism>
<comment type="caution">
    <text evidence="2">The sequence shown here is derived from an EMBL/GenBank/DDBJ whole genome shotgun (WGS) entry which is preliminary data.</text>
</comment>
<dbReference type="InterPro" id="IPR002052">
    <property type="entry name" value="DNA_methylase_N6_adenine_CS"/>
</dbReference>
<reference evidence="2" key="2">
    <citation type="journal article" date="2021" name="PeerJ">
        <title>Extensive microbial diversity within the chicken gut microbiome revealed by metagenomics and culture.</title>
        <authorList>
            <person name="Gilroy R."/>
            <person name="Ravi A."/>
            <person name="Getino M."/>
            <person name="Pursley I."/>
            <person name="Horton D.L."/>
            <person name="Alikhan N.F."/>
            <person name="Baker D."/>
            <person name="Gharbi K."/>
            <person name="Hall N."/>
            <person name="Watson M."/>
            <person name="Adriaenssens E.M."/>
            <person name="Foster-Nyarko E."/>
            <person name="Jarju S."/>
            <person name="Secka A."/>
            <person name="Antonio M."/>
            <person name="Oren A."/>
            <person name="Chaudhuri R.R."/>
            <person name="La Ragione R."/>
            <person name="Hildebrand F."/>
            <person name="Pallen M.J."/>
        </authorList>
    </citation>
    <scope>NUCLEOTIDE SEQUENCE</scope>
    <source>
        <strain evidence="2">C6-149</strain>
    </source>
</reference>
<dbReference type="CDD" id="cd02440">
    <property type="entry name" value="AdoMet_MTases"/>
    <property type="match status" value="1"/>
</dbReference>
<dbReference type="GO" id="GO:0003676">
    <property type="term" value="F:nucleic acid binding"/>
    <property type="evidence" value="ECO:0007669"/>
    <property type="project" value="InterPro"/>
</dbReference>
<name>A0A9D9H9F6_9LACO</name>
<dbReference type="InterPro" id="IPR007848">
    <property type="entry name" value="Small_mtfrase_dom"/>
</dbReference>
<feature type="domain" description="Methyltransferase small" evidence="1">
    <location>
        <begin position="35"/>
        <end position="136"/>
    </location>
</feature>
<reference evidence="2" key="1">
    <citation type="submission" date="2020-10" db="EMBL/GenBank/DDBJ databases">
        <authorList>
            <person name="Gilroy R."/>
        </authorList>
    </citation>
    <scope>NUCLEOTIDE SEQUENCE</scope>
    <source>
        <strain evidence="2">C6-149</strain>
    </source>
</reference>
<dbReference type="PROSITE" id="PS00092">
    <property type="entry name" value="N6_MTASE"/>
    <property type="match status" value="1"/>
</dbReference>
<proteinExistence type="predicted"/>
<dbReference type="Gene3D" id="3.40.50.150">
    <property type="entry name" value="Vaccinia Virus protein VP39"/>
    <property type="match status" value="1"/>
</dbReference>
<protein>
    <submittedName>
        <fullName evidence="2">tRNA1(Val) (Adenine(37)-N6)-methyltransferase</fullName>
    </submittedName>
</protein>
<evidence type="ECO:0000259" key="1">
    <source>
        <dbReference type="Pfam" id="PF05175"/>
    </source>
</evidence>
<evidence type="ECO:0000313" key="2">
    <source>
        <dbReference type="EMBL" id="MBO8441618.1"/>
    </source>
</evidence>